<sequence length="160" mass="18282">SVVDYRGSILIDTFVRPTHYVQSMRFLETNIQLTDIANAPPFDEVRNQVASLIQNKIIVGHSIWMFLSIMGLSHPALETRDLALFRPFRRKLYSSKIVDLATLVHVYMGRKIGFGVEDSLEKARACVDLFRSCEVQFENVVYAGAWPCDLPPTSYSQYFT</sequence>
<dbReference type="EMBL" id="JANVFS010000007">
    <property type="protein sequence ID" value="KAJ4489580.1"/>
    <property type="molecule type" value="Genomic_DNA"/>
</dbReference>
<comment type="caution">
    <text evidence="4">The sequence shown here is derived from an EMBL/GenBank/DDBJ whole genome shotgun (WGS) entry which is preliminary data.</text>
</comment>
<dbReference type="SUPFAM" id="SSF53098">
    <property type="entry name" value="Ribonuclease H-like"/>
    <property type="match status" value="1"/>
</dbReference>
<organism evidence="4 5">
    <name type="scientific">Lentinula lateritia</name>
    <dbReference type="NCBI Taxonomy" id="40482"/>
    <lineage>
        <taxon>Eukaryota</taxon>
        <taxon>Fungi</taxon>
        <taxon>Dikarya</taxon>
        <taxon>Basidiomycota</taxon>
        <taxon>Agaricomycotina</taxon>
        <taxon>Agaricomycetes</taxon>
        <taxon>Agaricomycetidae</taxon>
        <taxon>Agaricales</taxon>
        <taxon>Marasmiineae</taxon>
        <taxon>Omphalotaceae</taxon>
        <taxon>Lentinula</taxon>
    </lineage>
</organism>
<dbReference type="PANTHER" id="PTHR12801:SF45">
    <property type="entry name" value="RNA EXONUCLEASE 4"/>
    <property type="match status" value="1"/>
</dbReference>
<reference evidence="4" key="2">
    <citation type="journal article" date="2023" name="Proc. Natl. Acad. Sci. U.S.A.">
        <title>A global phylogenomic analysis of the shiitake genus Lentinula.</title>
        <authorList>
            <person name="Sierra-Patev S."/>
            <person name="Min B."/>
            <person name="Naranjo-Ortiz M."/>
            <person name="Looney B."/>
            <person name="Konkel Z."/>
            <person name="Slot J.C."/>
            <person name="Sakamoto Y."/>
            <person name="Steenwyk J.L."/>
            <person name="Rokas A."/>
            <person name="Carro J."/>
            <person name="Camarero S."/>
            <person name="Ferreira P."/>
            <person name="Molpeceres G."/>
            <person name="Ruiz-Duenas F.J."/>
            <person name="Serrano A."/>
            <person name="Henrissat B."/>
            <person name="Drula E."/>
            <person name="Hughes K.W."/>
            <person name="Mata J.L."/>
            <person name="Ishikawa N.K."/>
            <person name="Vargas-Isla R."/>
            <person name="Ushijima S."/>
            <person name="Smith C.A."/>
            <person name="Donoghue J."/>
            <person name="Ahrendt S."/>
            <person name="Andreopoulos W."/>
            <person name="He G."/>
            <person name="LaButti K."/>
            <person name="Lipzen A."/>
            <person name="Ng V."/>
            <person name="Riley R."/>
            <person name="Sandor L."/>
            <person name="Barry K."/>
            <person name="Martinez A.T."/>
            <person name="Xiao Y."/>
            <person name="Gibbons J.G."/>
            <person name="Terashima K."/>
            <person name="Grigoriev I.V."/>
            <person name="Hibbett D."/>
        </authorList>
    </citation>
    <scope>NUCLEOTIDE SEQUENCE</scope>
    <source>
        <strain evidence="4">Sp2 HRB7682 ss15</strain>
    </source>
</reference>
<evidence type="ECO:0000313" key="5">
    <source>
        <dbReference type="Proteomes" id="UP001150238"/>
    </source>
</evidence>
<dbReference type="InterPro" id="IPR047021">
    <property type="entry name" value="REXO1/3/4-like"/>
</dbReference>
<dbReference type="Gene3D" id="3.30.420.10">
    <property type="entry name" value="Ribonuclease H-like superfamily/Ribonuclease H"/>
    <property type="match status" value="1"/>
</dbReference>
<gene>
    <name evidence="4" type="ORF">C8J55DRAFT_422209</name>
</gene>
<dbReference type="GO" id="GO:0005634">
    <property type="term" value="C:nucleus"/>
    <property type="evidence" value="ECO:0007669"/>
    <property type="project" value="TreeGrafter"/>
</dbReference>
<keyword evidence="3" id="KW-0269">Exonuclease</keyword>
<evidence type="ECO:0000256" key="3">
    <source>
        <dbReference type="ARBA" id="ARBA00022839"/>
    </source>
</evidence>
<protein>
    <recommendedName>
        <fullName evidence="6">Exonuclease domain-containing protein</fullName>
    </recommendedName>
</protein>
<dbReference type="Proteomes" id="UP001150238">
    <property type="component" value="Unassembled WGS sequence"/>
</dbReference>
<keyword evidence="2" id="KW-0378">Hydrolase</keyword>
<evidence type="ECO:0000313" key="4">
    <source>
        <dbReference type="EMBL" id="KAJ4489580.1"/>
    </source>
</evidence>
<evidence type="ECO:0000256" key="2">
    <source>
        <dbReference type="ARBA" id="ARBA00022801"/>
    </source>
</evidence>
<keyword evidence="1" id="KW-0540">Nuclease</keyword>
<evidence type="ECO:0000256" key="1">
    <source>
        <dbReference type="ARBA" id="ARBA00022722"/>
    </source>
</evidence>
<dbReference type="GO" id="GO:0004527">
    <property type="term" value="F:exonuclease activity"/>
    <property type="evidence" value="ECO:0007669"/>
    <property type="project" value="UniProtKB-KW"/>
</dbReference>
<dbReference type="GO" id="GO:0003676">
    <property type="term" value="F:nucleic acid binding"/>
    <property type="evidence" value="ECO:0007669"/>
    <property type="project" value="InterPro"/>
</dbReference>
<dbReference type="InterPro" id="IPR012337">
    <property type="entry name" value="RNaseH-like_sf"/>
</dbReference>
<dbReference type="AlphaFoldDB" id="A0A9W9DYD2"/>
<name>A0A9W9DYD2_9AGAR</name>
<dbReference type="InterPro" id="IPR036397">
    <property type="entry name" value="RNaseH_sf"/>
</dbReference>
<reference evidence="4" key="1">
    <citation type="submission" date="2022-08" db="EMBL/GenBank/DDBJ databases">
        <authorList>
            <consortium name="DOE Joint Genome Institute"/>
            <person name="Min B."/>
            <person name="Riley R."/>
            <person name="Sierra-Patev S."/>
            <person name="Naranjo-Ortiz M."/>
            <person name="Looney B."/>
            <person name="Konkel Z."/>
            <person name="Slot J.C."/>
            <person name="Sakamoto Y."/>
            <person name="Steenwyk J.L."/>
            <person name="Rokas A."/>
            <person name="Carro J."/>
            <person name="Camarero S."/>
            <person name="Ferreira P."/>
            <person name="Molpeceres G."/>
            <person name="Ruiz-Duenas F.J."/>
            <person name="Serrano A."/>
            <person name="Henrissat B."/>
            <person name="Drula E."/>
            <person name="Hughes K.W."/>
            <person name="Mata J.L."/>
            <person name="Ishikawa N.K."/>
            <person name="Vargas-Isla R."/>
            <person name="Ushijima S."/>
            <person name="Smith C.A."/>
            <person name="Ahrendt S."/>
            <person name="Andreopoulos W."/>
            <person name="He G."/>
            <person name="Labutti K."/>
            <person name="Lipzen A."/>
            <person name="Ng V."/>
            <person name="Sandor L."/>
            <person name="Barry K."/>
            <person name="Martinez A.T."/>
            <person name="Xiao Y."/>
            <person name="Gibbons J.G."/>
            <person name="Terashima K."/>
            <person name="Hibbett D.S."/>
            <person name="Grigoriev I.V."/>
        </authorList>
    </citation>
    <scope>NUCLEOTIDE SEQUENCE</scope>
    <source>
        <strain evidence="4">Sp2 HRB7682 ss15</strain>
    </source>
</reference>
<evidence type="ECO:0008006" key="6">
    <source>
        <dbReference type="Google" id="ProtNLM"/>
    </source>
</evidence>
<dbReference type="PANTHER" id="PTHR12801">
    <property type="entry name" value="RNA EXONUCLEASE REXO1 / RECO3 FAMILY MEMBER-RELATED"/>
    <property type="match status" value="1"/>
</dbReference>
<accession>A0A9W9DYD2</accession>
<proteinExistence type="predicted"/>
<feature type="non-terminal residue" evidence="4">
    <location>
        <position position="1"/>
    </location>
</feature>